<sequence length="150" mass="16643">MNTPDTSLPQIEWHNDVSPPVLSITAAPHGEFLIQIAGLENRIRAEPPHGELVVTTASNDERHLQCPRCTSGAGLTHQEWLYSSRPVLGSQLHRVHDPDSDRALWFITIAGHDDQDSAFDLAGATAARFYCRFCARGYTLPADVHFDVAW</sequence>
<name>A0ABT0K2Y8_9ACTN</name>
<evidence type="ECO:0000313" key="1">
    <source>
        <dbReference type="EMBL" id="MCK9877857.1"/>
    </source>
</evidence>
<accession>A0ABT0K2Y8</accession>
<reference evidence="1 2" key="1">
    <citation type="submission" date="2022-04" db="EMBL/GenBank/DDBJ databases">
        <title>Genome diversity in the genus Frankia.</title>
        <authorList>
            <person name="Carlos-Shanley C."/>
            <person name="Hahn D."/>
        </authorList>
    </citation>
    <scope>NUCLEOTIDE SEQUENCE [LARGE SCALE GENOMIC DNA]</scope>
    <source>
        <strain evidence="1 2">Ag45/Mut15</strain>
    </source>
</reference>
<proteinExistence type="predicted"/>
<protein>
    <submittedName>
        <fullName evidence="1">Uncharacterized protein</fullName>
    </submittedName>
</protein>
<organism evidence="1 2">
    <name type="scientific">Frankia umida</name>
    <dbReference type="NCBI Taxonomy" id="573489"/>
    <lineage>
        <taxon>Bacteria</taxon>
        <taxon>Bacillati</taxon>
        <taxon>Actinomycetota</taxon>
        <taxon>Actinomycetes</taxon>
        <taxon>Frankiales</taxon>
        <taxon>Frankiaceae</taxon>
        <taxon>Frankia</taxon>
    </lineage>
</organism>
<keyword evidence="2" id="KW-1185">Reference proteome</keyword>
<dbReference type="Proteomes" id="UP001201873">
    <property type="component" value="Unassembled WGS sequence"/>
</dbReference>
<dbReference type="RefSeq" id="WP_248826030.1">
    <property type="nucleotide sequence ID" value="NZ_JALKFT010000022.1"/>
</dbReference>
<gene>
    <name evidence="1" type="ORF">MXD59_19095</name>
</gene>
<evidence type="ECO:0000313" key="2">
    <source>
        <dbReference type="Proteomes" id="UP001201873"/>
    </source>
</evidence>
<comment type="caution">
    <text evidence="1">The sequence shown here is derived from an EMBL/GenBank/DDBJ whole genome shotgun (WGS) entry which is preliminary data.</text>
</comment>
<dbReference type="EMBL" id="JALKFT010000022">
    <property type="protein sequence ID" value="MCK9877857.1"/>
    <property type="molecule type" value="Genomic_DNA"/>
</dbReference>